<sequence length="57" mass="6359">MNAIIQVIRSRPVARQLELDGFNLKALSRCAGDGSIRNPILPAFILNMRAVFDTKVF</sequence>
<dbReference type="AlphaFoldDB" id="A4ECW0"/>
<organism evidence="1 2">
    <name type="scientific">Collinsella aerofaciens (strain ATCC 25986 / DSM 3979 / JCM 10188 / KCTC 3647 / NCTC 11838 / VPI 1003)</name>
    <dbReference type="NCBI Taxonomy" id="411903"/>
    <lineage>
        <taxon>Bacteria</taxon>
        <taxon>Bacillati</taxon>
        <taxon>Actinomycetota</taxon>
        <taxon>Coriobacteriia</taxon>
        <taxon>Coriobacteriales</taxon>
        <taxon>Coriobacteriaceae</taxon>
        <taxon>Collinsella</taxon>
    </lineage>
</organism>
<proteinExistence type="predicted"/>
<reference evidence="1 2" key="2">
    <citation type="submission" date="2007-04" db="EMBL/GenBank/DDBJ databases">
        <authorList>
            <person name="Fulton L."/>
            <person name="Clifton S."/>
            <person name="Fulton B."/>
            <person name="Xu J."/>
            <person name="Minx P."/>
            <person name="Mardis E.R."/>
            <person name="Wilson R.K."/>
        </authorList>
    </citation>
    <scope>NUCLEOTIDE SEQUENCE [LARGE SCALE GENOMIC DNA]</scope>
    <source>
        <strain evidence="2">ATCC 25986 / DSM 3979 / JCM 10188 / KCTC 3647 / NCTC 11838 / VPI 1003</strain>
    </source>
</reference>
<accession>A4ECW0</accession>
<dbReference type="EMBL" id="AAVN02000014">
    <property type="protein sequence ID" value="EBA38580.1"/>
    <property type="molecule type" value="Genomic_DNA"/>
</dbReference>
<dbReference type="Proteomes" id="UP000002979">
    <property type="component" value="Unassembled WGS sequence"/>
</dbReference>
<gene>
    <name evidence="1" type="ORF">COLAER_02300</name>
</gene>
<evidence type="ECO:0000313" key="2">
    <source>
        <dbReference type="Proteomes" id="UP000002979"/>
    </source>
</evidence>
<protein>
    <submittedName>
        <fullName evidence="1">Uncharacterized protein</fullName>
    </submittedName>
</protein>
<reference evidence="1 2" key="1">
    <citation type="submission" date="2007-01" db="EMBL/GenBank/DDBJ databases">
        <title>Draft genome sequence of Collinsella aerofaciens (ATCC 25986).</title>
        <authorList>
            <person name="Sudarsanam P."/>
            <person name="Ley R."/>
            <person name="Guruge J."/>
            <person name="Turnbaugh P.J."/>
            <person name="Mahowald M."/>
            <person name="Liep D."/>
            <person name="Gordon J."/>
        </authorList>
    </citation>
    <scope>NUCLEOTIDE SEQUENCE [LARGE SCALE GENOMIC DNA]</scope>
    <source>
        <strain evidence="2">ATCC 25986 / DSM 3979 / JCM 10188 / KCTC 3647 / NCTC 11838 / VPI 1003</strain>
    </source>
</reference>
<comment type="caution">
    <text evidence="1">The sequence shown here is derived from an EMBL/GenBank/DDBJ whole genome shotgun (WGS) entry which is preliminary data.</text>
</comment>
<evidence type="ECO:0000313" key="1">
    <source>
        <dbReference type="EMBL" id="EBA38580.1"/>
    </source>
</evidence>
<name>A4ECW0_COLAA</name>